<dbReference type="AlphaFoldDB" id="A0AAV4VIS8"/>
<protein>
    <submittedName>
        <fullName evidence="8">Membrane-associated transporter protein</fullName>
    </submittedName>
</protein>
<comment type="subcellular location">
    <subcellularLocation>
        <location evidence="1">Membrane</location>
        <topology evidence="1">Multi-pass membrane protein</topology>
    </subcellularLocation>
</comment>
<accession>A0AAV4VIS8</accession>
<keyword evidence="2" id="KW-0813">Transport</keyword>
<feature type="compositionally biased region" description="Polar residues" evidence="6">
    <location>
        <begin position="50"/>
        <end position="63"/>
    </location>
</feature>
<dbReference type="EMBL" id="BPLR01014523">
    <property type="protein sequence ID" value="GIY69345.1"/>
    <property type="molecule type" value="Genomic_DNA"/>
</dbReference>
<dbReference type="GO" id="GO:0016020">
    <property type="term" value="C:membrane"/>
    <property type="evidence" value="ECO:0007669"/>
    <property type="project" value="UniProtKB-SubCell"/>
</dbReference>
<evidence type="ECO:0000256" key="3">
    <source>
        <dbReference type="ARBA" id="ARBA00022692"/>
    </source>
</evidence>
<evidence type="ECO:0000256" key="4">
    <source>
        <dbReference type="ARBA" id="ARBA00022989"/>
    </source>
</evidence>
<reference evidence="8 9" key="1">
    <citation type="submission" date="2021-06" db="EMBL/GenBank/DDBJ databases">
        <title>Caerostris extrusa draft genome.</title>
        <authorList>
            <person name="Kono N."/>
            <person name="Arakawa K."/>
        </authorList>
    </citation>
    <scope>NUCLEOTIDE SEQUENCE [LARGE SCALE GENOMIC DNA]</scope>
</reference>
<organism evidence="8 9">
    <name type="scientific">Caerostris extrusa</name>
    <name type="common">Bark spider</name>
    <name type="synonym">Caerostris bankana</name>
    <dbReference type="NCBI Taxonomy" id="172846"/>
    <lineage>
        <taxon>Eukaryota</taxon>
        <taxon>Metazoa</taxon>
        <taxon>Ecdysozoa</taxon>
        <taxon>Arthropoda</taxon>
        <taxon>Chelicerata</taxon>
        <taxon>Arachnida</taxon>
        <taxon>Araneae</taxon>
        <taxon>Araneomorphae</taxon>
        <taxon>Entelegynae</taxon>
        <taxon>Araneoidea</taxon>
        <taxon>Araneidae</taxon>
        <taxon>Caerostris</taxon>
    </lineage>
</organism>
<feature type="transmembrane region" description="Helical" evidence="7">
    <location>
        <begin position="120"/>
        <end position="138"/>
    </location>
</feature>
<keyword evidence="5 7" id="KW-0472">Membrane</keyword>
<sequence>MYKEYREKLQVGNRPNIKELDVLEQKPPPVYGTTAENNGLADVAEDETSISKPSFENFPSPQSDKVETEKDGKIQEIDIASELGIANEHPGVKDFLKSLVHMPKSLKIQQKRLVRQRMSLVYYSLYFTDFVAECVFGGDPQAPEDSESYKLYKEGVQFGCWGMALYSLSCAIYSYFIEALVKKIVSPKTLWTE</sequence>
<keyword evidence="4 7" id="KW-1133">Transmembrane helix</keyword>
<comment type="caution">
    <text evidence="8">The sequence shown here is derived from an EMBL/GenBank/DDBJ whole genome shotgun (WGS) entry which is preliminary data.</text>
</comment>
<dbReference type="PANTHER" id="PTHR19432">
    <property type="entry name" value="SUGAR TRANSPORTER"/>
    <property type="match status" value="1"/>
</dbReference>
<gene>
    <name evidence="8" type="primary">Slc45a2</name>
    <name evidence="8" type="ORF">CEXT_402351</name>
</gene>
<evidence type="ECO:0000256" key="2">
    <source>
        <dbReference type="ARBA" id="ARBA00022448"/>
    </source>
</evidence>
<evidence type="ECO:0000256" key="7">
    <source>
        <dbReference type="SAM" id="Phobius"/>
    </source>
</evidence>
<dbReference type="PANTHER" id="PTHR19432:SF35">
    <property type="entry name" value="SOLUTE CARRIER FAMILY 45 MEMBER 3 ISOFORM X1"/>
    <property type="match status" value="1"/>
</dbReference>
<dbReference type="Proteomes" id="UP001054945">
    <property type="component" value="Unassembled WGS sequence"/>
</dbReference>
<keyword evidence="9" id="KW-1185">Reference proteome</keyword>
<evidence type="ECO:0000256" key="5">
    <source>
        <dbReference type="ARBA" id="ARBA00023136"/>
    </source>
</evidence>
<evidence type="ECO:0000313" key="8">
    <source>
        <dbReference type="EMBL" id="GIY69345.1"/>
    </source>
</evidence>
<keyword evidence="3 7" id="KW-0812">Transmembrane</keyword>
<evidence type="ECO:0000256" key="6">
    <source>
        <dbReference type="SAM" id="MobiDB-lite"/>
    </source>
</evidence>
<name>A0AAV4VIS8_CAEEX</name>
<evidence type="ECO:0000256" key="1">
    <source>
        <dbReference type="ARBA" id="ARBA00004141"/>
    </source>
</evidence>
<evidence type="ECO:0000313" key="9">
    <source>
        <dbReference type="Proteomes" id="UP001054945"/>
    </source>
</evidence>
<dbReference type="GO" id="GO:0008506">
    <property type="term" value="F:sucrose:proton symporter activity"/>
    <property type="evidence" value="ECO:0007669"/>
    <property type="project" value="TreeGrafter"/>
</dbReference>
<feature type="transmembrane region" description="Helical" evidence="7">
    <location>
        <begin position="158"/>
        <end position="181"/>
    </location>
</feature>
<proteinExistence type="predicted"/>
<feature type="region of interest" description="Disordered" evidence="6">
    <location>
        <begin position="44"/>
        <end position="70"/>
    </location>
</feature>